<dbReference type="InterPro" id="IPR012334">
    <property type="entry name" value="Pectin_lyas_fold"/>
</dbReference>
<dbReference type="Proteomes" id="UP000030170">
    <property type="component" value="Unassembled WGS sequence"/>
</dbReference>
<gene>
    <name evidence="1" type="ORF">DO97_05440</name>
</gene>
<evidence type="ECO:0008006" key="3">
    <source>
        <dbReference type="Google" id="ProtNLM"/>
    </source>
</evidence>
<reference evidence="1 2" key="1">
    <citation type="journal article" date="2014" name="Mol. Ecol.">
        <title>Evolution of Synechococcus.</title>
        <authorList>
            <person name="Dvorak P."/>
            <person name="Casamatta D."/>
            <person name="Hasler P."/>
            <person name="Poulickova A."/>
            <person name="Ondrej V."/>
            <person name="Sanges R."/>
        </authorList>
    </citation>
    <scope>NUCLEOTIDE SEQUENCE [LARGE SCALE GENOMIC DNA]</scope>
    <source>
        <strain evidence="1 2">CAUP A 1101</strain>
    </source>
</reference>
<comment type="caution">
    <text evidence="1">The sequence shown here is derived from an EMBL/GenBank/DDBJ whole genome shotgun (WGS) entry which is preliminary data.</text>
</comment>
<dbReference type="Gene3D" id="2.160.20.10">
    <property type="entry name" value="Single-stranded right-handed beta-helix, Pectin lyase-like"/>
    <property type="match status" value="1"/>
</dbReference>
<evidence type="ECO:0000313" key="1">
    <source>
        <dbReference type="EMBL" id="KGF72769.1"/>
    </source>
</evidence>
<dbReference type="AlphaFoldDB" id="A0A098TKF5"/>
<name>A0A098TKF5_9CYAN</name>
<organism evidence="1 2">
    <name type="scientific">Neosynechococcus sphagnicola sy1</name>
    <dbReference type="NCBI Taxonomy" id="1497020"/>
    <lineage>
        <taxon>Bacteria</taxon>
        <taxon>Bacillati</taxon>
        <taxon>Cyanobacteriota</taxon>
        <taxon>Cyanophyceae</taxon>
        <taxon>Neosynechococcales</taxon>
        <taxon>Neosynechococcaceae</taxon>
        <taxon>Neosynechococcus</taxon>
    </lineage>
</organism>
<evidence type="ECO:0000313" key="2">
    <source>
        <dbReference type="Proteomes" id="UP000030170"/>
    </source>
</evidence>
<sequence length="1173" mass="114852">MSGDGSVQLTGSGVTVPTQTGTTLVAGQVDVSGQQGGRVALLGQQVGLVGATVNASGGNGGGTVLVGGDYLGQGTIPNAAFTFVSPDSTLRADALSGGNGGKVIVWADQATRFYGTITAQGGAESGNGGFVETSGKQFLEVIGATVDTSARLGQVGTWLLDPFDLTISVSGDQNVTGLTTGPLFTPSSSPSNLNVTTLENALVVNDVTVSANKIDVLDSINFTGASDRTLTLNAAGEIEVQDGVSITSSIAALNLAFNANDSIKLNGSSSGISINTNGGSVQLLADADSSSGGALSITHAFILTGGADFVGFGTGDSNFSNGITITNSTLNTGSGHIFLTGNGFTSGSGNGNIGIKLDNSALITTGSGTINLTGIGGDGSGDQNYGILLQNSAQIIASGDGVITLNGTGGNGINDNYGVFLDGSTTSISANSGDITITGIGNGTGTNNYGILLQNGADISESGTGNLTLNGTGGNGTSSNVGILLFGAGTSVSSSGSGTMQLLGIGQGNSTTNIGVAILGGASVFASGSGSTLLDGTGGSGGTANHGVLLQGPTTSIQVTNGSLSIQGVANGSGSSQGIRIDSGVTISAIGSGDIDLQGTGAGISDGIFSTGSGNLIGGGSATGNISLTADRLTLDNVTVQGSGTLLIQPLSQSTSIGVGSGSSGTLNLNTTELANLVDGFTSITIGRSDSSGAMNIGTATLQDNLKLQTPSGGTMTFTGTLDLGGNNLTLKSGGTVTQSAGAIANVNGLELIGTGSYSLTSSTNDVNTLVANTNAVSFRDLDDLTIGTVGSTTGITTSNDSVNLQVGTNLAIDAPINLGNGNLTLNVGSGVSQTLSIVANGLELLGSGATYNLTGTNIINTLAGDIAALNFNNIASFTIGTVNSTNGLRVSGTTQLTSTSAVSQTQAVITPDLELLGSGSFTLTNGANDIDILASNTIGGVSFSDVDDLTIGSVLSASGMTTSNSDVSLQVGTTLTINAPISLGSGNLTLQVGTATTQDAATSESSGGAITAAGLVLLGNGSYDLWNSANDVSTLAANTNNLIHFTDQNGFNIGTVNTTNGVTTTGNLVLDAGGAVTQTQAIAAAGLGLLGSGSYTLENTANNVTTLAADTTGAISYIDADGLTIGSVNPTGITSTSGFYSYPHGQSHPGCPNCHYGNGDTLGSRSGQCLLK</sequence>
<keyword evidence="2" id="KW-1185">Reference proteome</keyword>
<dbReference type="STRING" id="1497020.DO97_05440"/>
<protein>
    <recommendedName>
        <fullName evidence="3">Filamentous haemagglutinin FhaB/tRNA nuclease CdiA-like TPS domain-containing protein</fullName>
    </recommendedName>
</protein>
<proteinExistence type="predicted"/>
<dbReference type="EMBL" id="JJML01000019">
    <property type="protein sequence ID" value="KGF72769.1"/>
    <property type="molecule type" value="Genomic_DNA"/>
</dbReference>
<accession>A0A098TKF5</accession>